<organism evidence="1 2">
    <name type="scientific">Rosa chinensis</name>
    <name type="common">China rose</name>
    <dbReference type="NCBI Taxonomy" id="74649"/>
    <lineage>
        <taxon>Eukaryota</taxon>
        <taxon>Viridiplantae</taxon>
        <taxon>Streptophyta</taxon>
        <taxon>Embryophyta</taxon>
        <taxon>Tracheophyta</taxon>
        <taxon>Spermatophyta</taxon>
        <taxon>Magnoliopsida</taxon>
        <taxon>eudicotyledons</taxon>
        <taxon>Gunneridae</taxon>
        <taxon>Pentapetalae</taxon>
        <taxon>rosids</taxon>
        <taxon>fabids</taxon>
        <taxon>Rosales</taxon>
        <taxon>Rosaceae</taxon>
        <taxon>Rosoideae</taxon>
        <taxon>Rosoideae incertae sedis</taxon>
        <taxon>Rosa</taxon>
    </lineage>
</organism>
<reference evidence="1 2" key="1">
    <citation type="journal article" date="2018" name="Nat. Genet.">
        <title>The Rosa genome provides new insights in the design of modern roses.</title>
        <authorList>
            <person name="Bendahmane M."/>
        </authorList>
    </citation>
    <scope>NUCLEOTIDE SEQUENCE [LARGE SCALE GENOMIC DNA]</scope>
    <source>
        <strain evidence="2">cv. Old Blush</strain>
    </source>
</reference>
<dbReference type="Gramene" id="PRQ32324">
    <property type="protein sequence ID" value="PRQ32324"/>
    <property type="gene ID" value="RchiOBHm_Chr5g0045121"/>
</dbReference>
<dbReference type="EMBL" id="PDCK01000043">
    <property type="protein sequence ID" value="PRQ32324.1"/>
    <property type="molecule type" value="Genomic_DNA"/>
</dbReference>
<gene>
    <name evidence="1" type="ORF">RchiOBHm_Chr5g0045121</name>
</gene>
<comment type="caution">
    <text evidence="1">The sequence shown here is derived from an EMBL/GenBank/DDBJ whole genome shotgun (WGS) entry which is preliminary data.</text>
</comment>
<sequence length="43" mass="5246">MAVKKGVVQNDVSSIYMEIRFICLHSLYTFQFDSRCEHYYYFI</sequence>
<protein>
    <submittedName>
        <fullName evidence="1">Uncharacterized protein</fullName>
    </submittedName>
</protein>
<accession>A0A2P6QDT1</accession>
<dbReference type="AlphaFoldDB" id="A0A2P6QDT1"/>
<keyword evidence="2" id="KW-1185">Reference proteome</keyword>
<proteinExistence type="predicted"/>
<evidence type="ECO:0000313" key="2">
    <source>
        <dbReference type="Proteomes" id="UP000238479"/>
    </source>
</evidence>
<name>A0A2P6QDT1_ROSCH</name>
<dbReference type="Proteomes" id="UP000238479">
    <property type="component" value="Chromosome 5"/>
</dbReference>
<evidence type="ECO:0000313" key="1">
    <source>
        <dbReference type="EMBL" id="PRQ32324.1"/>
    </source>
</evidence>